<comment type="similarity">
    <text evidence="1">Belongs to the ABC transporter superfamily.</text>
</comment>
<gene>
    <name evidence="7" type="ORF">R2601_02443</name>
</gene>
<keyword evidence="3" id="KW-0547">Nucleotide-binding</keyword>
<keyword evidence="2" id="KW-0813">Transport</keyword>
<dbReference type="EMBL" id="AATQ01000001">
    <property type="protein sequence ID" value="EAU48395.1"/>
    <property type="molecule type" value="Genomic_DNA"/>
</dbReference>
<dbReference type="InterPro" id="IPR027417">
    <property type="entry name" value="P-loop_NTPase"/>
</dbReference>
<feature type="domain" description="ABC transporter" evidence="6">
    <location>
        <begin position="27"/>
        <end position="266"/>
    </location>
</feature>
<protein>
    <submittedName>
        <fullName evidence="7">ABC transporter ATP-binding protein</fullName>
    </submittedName>
</protein>
<keyword evidence="8" id="KW-1185">Reference proteome</keyword>
<evidence type="ECO:0000256" key="3">
    <source>
        <dbReference type="ARBA" id="ARBA00022741"/>
    </source>
</evidence>
<dbReference type="SUPFAM" id="SSF52540">
    <property type="entry name" value="P-loop containing nucleoside triphosphate hydrolases"/>
    <property type="match status" value="1"/>
</dbReference>
<reference evidence="7 8" key="1">
    <citation type="journal article" date="2010" name="J. Bacteriol.">
        <title>Genome sequences of Pelagibaca bermudensis HTCC2601T and Maritimibacter alkaliphilus HTCC2654T, the type strains of two marine Roseobacter genera.</title>
        <authorList>
            <person name="Thrash J.C."/>
            <person name="Cho J.C."/>
            <person name="Ferriera S."/>
            <person name="Johnson J."/>
            <person name="Vergin K.L."/>
            <person name="Giovannoni S.J."/>
        </authorList>
    </citation>
    <scope>NUCLEOTIDE SEQUENCE [LARGE SCALE GENOMIC DNA]</scope>
    <source>
        <strain evidence="8">DSM 26914 / JCM 13377 / KCTC 12554 / HTCC2601</strain>
    </source>
</reference>
<dbReference type="OrthoDB" id="9802264at2"/>
<dbReference type="eggNOG" id="COG1116">
    <property type="taxonomic scope" value="Bacteria"/>
</dbReference>
<proteinExistence type="inferred from homology"/>
<dbReference type="PROSITE" id="PS50893">
    <property type="entry name" value="ABC_TRANSPORTER_2"/>
    <property type="match status" value="1"/>
</dbReference>
<dbReference type="PANTHER" id="PTHR42788">
    <property type="entry name" value="TAURINE IMPORT ATP-BINDING PROTEIN-RELATED"/>
    <property type="match status" value="1"/>
</dbReference>
<dbReference type="SMART" id="SM00382">
    <property type="entry name" value="AAA"/>
    <property type="match status" value="1"/>
</dbReference>
<dbReference type="RefSeq" id="WP_007801783.1">
    <property type="nucleotide sequence ID" value="NZ_DS022277.1"/>
</dbReference>
<accession>Q0FX07</accession>
<dbReference type="GO" id="GO:0016887">
    <property type="term" value="F:ATP hydrolysis activity"/>
    <property type="evidence" value="ECO:0007669"/>
    <property type="project" value="InterPro"/>
</dbReference>
<name>Q0FX07_SALBH</name>
<dbReference type="STRING" id="314265.R2601_02443"/>
<evidence type="ECO:0000256" key="4">
    <source>
        <dbReference type="ARBA" id="ARBA00022840"/>
    </source>
</evidence>
<dbReference type="Gene3D" id="3.40.50.300">
    <property type="entry name" value="P-loop containing nucleotide triphosphate hydrolases"/>
    <property type="match status" value="1"/>
</dbReference>
<feature type="region of interest" description="Disordered" evidence="5">
    <location>
        <begin position="1"/>
        <end position="24"/>
    </location>
</feature>
<dbReference type="AlphaFoldDB" id="Q0FX07"/>
<evidence type="ECO:0000256" key="5">
    <source>
        <dbReference type="SAM" id="MobiDB-lite"/>
    </source>
</evidence>
<evidence type="ECO:0000256" key="1">
    <source>
        <dbReference type="ARBA" id="ARBA00005417"/>
    </source>
</evidence>
<dbReference type="HOGENOM" id="CLU_000604_1_22_5"/>
<sequence>MSIAADPTAADRSAPSGQPAPAREGAIEIDGITKVYDTKGQRTLAVEDVSLEIEPGEFVVLIGRSGCGKSTLLRTLAGLQAPTDGAIRISGQSLYSPEGKAVPEVIGDLGFVFQDANLLPWRSVWKNIALPLEVQRMSRPDRRRRAEELGELSGLSEFLDHLPRQLSGGMRQRVAIMRALAPEPSILLMDEPFSALDAITRDELNMALQLIWLEFRKTVVLVTHSITEAAFLADKIVLLSPHPGRLQKVIKVDFPRPRPLELTKDDAFQSLVAELRTELGE</sequence>
<dbReference type="InterPro" id="IPR003593">
    <property type="entry name" value="AAA+_ATPase"/>
</dbReference>
<organism evidence="7 8">
    <name type="scientific">Salipiger bermudensis (strain DSM 26914 / JCM 13377 / KCTC 12554 / HTCC2601)</name>
    <name type="common">Pelagibaca bermudensis</name>
    <dbReference type="NCBI Taxonomy" id="314265"/>
    <lineage>
        <taxon>Bacteria</taxon>
        <taxon>Pseudomonadati</taxon>
        <taxon>Pseudomonadota</taxon>
        <taxon>Alphaproteobacteria</taxon>
        <taxon>Rhodobacterales</taxon>
        <taxon>Roseobacteraceae</taxon>
        <taxon>Salipiger</taxon>
    </lineage>
</organism>
<evidence type="ECO:0000256" key="2">
    <source>
        <dbReference type="ARBA" id="ARBA00022448"/>
    </source>
</evidence>
<keyword evidence="4 7" id="KW-0067">ATP-binding</keyword>
<evidence type="ECO:0000313" key="8">
    <source>
        <dbReference type="Proteomes" id="UP000006230"/>
    </source>
</evidence>
<dbReference type="Pfam" id="PF00005">
    <property type="entry name" value="ABC_tran"/>
    <property type="match status" value="1"/>
</dbReference>
<dbReference type="Proteomes" id="UP000006230">
    <property type="component" value="Unassembled WGS sequence"/>
</dbReference>
<dbReference type="InterPro" id="IPR003439">
    <property type="entry name" value="ABC_transporter-like_ATP-bd"/>
</dbReference>
<dbReference type="PANTHER" id="PTHR42788:SF13">
    <property type="entry name" value="ALIPHATIC SULFONATES IMPORT ATP-BINDING PROTEIN SSUB"/>
    <property type="match status" value="1"/>
</dbReference>
<comment type="caution">
    <text evidence="7">The sequence shown here is derived from an EMBL/GenBank/DDBJ whole genome shotgun (WGS) entry which is preliminary data.</text>
</comment>
<evidence type="ECO:0000259" key="6">
    <source>
        <dbReference type="PROSITE" id="PS50893"/>
    </source>
</evidence>
<dbReference type="CDD" id="cd03293">
    <property type="entry name" value="ABC_NrtD_SsuB_transporters"/>
    <property type="match status" value="1"/>
</dbReference>
<dbReference type="InterPro" id="IPR050166">
    <property type="entry name" value="ABC_transporter_ATP-bind"/>
</dbReference>
<dbReference type="GO" id="GO:0005524">
    <property type="term" value="F:ATP binding"/>
    <property type="evidence" value="ECO:0007669"/>
    <property type="project" value="UniProtKB-KW"/>
</dbReference>
<evidence type="ECO:0000313" key="7">
    <source>
        <dbReference type="EMBL" id="EAU48395.1"/>
    </source>
</evidence>